<gene>
    <name evidence="5" type="ORF">AXG93_2117s1050</name>
    <name evidence="4" type="ORF">Mp_1g08080</name>
</gene>
<dbReference type="PROSITE" id="PS50095">
    <property type="entry name" value="PLAT"/>
    <property type="match status" value="1"/>
</dbReference>
<reference evidence="4" key="2">
    <citation type="journal article" date="2019" name="Curr. Biol.">
        <title>Chromatin organization in early land plants reveals an ancestral association between H3K27me3, transposons, and constitutive heterochromatin.</title>
        <authorList>
            <person name="Montgomery S.A."/>
            <person name="Tanizawa Y."/>
            <person name="Galik B."/>
            <person name="Wang N."/>
            <person name="Ito T."/>
            <person name="Mochizuki T."/>
            <person name="Akimcheva S."/>
            <person name="Bowman J."/>
            <person name="Cognat V."/>
            <person name="Drouard L."/>
            <person name="Ekker H."/>
            <person name="Houng S."/>
            <person name="Kohchi T."/>
            <person name="Lin S."/>
            <person name="Liu L.D."/>
            <person name="Nakamura Y."/>
            <person name="Valeeva L.R."/>
            <person name="Shakirov E.V."/>
            <person name="Shippen D.E."/>
            <person name="Wei W."/>
            <person name="Yagura M."/>
            <person name="Yamaoka S."/>
            <person name="Yamato K.T."/>
            <person name="Liu C."/>
            <person name="Berger F."/>
        </authorList>
    </citation>
    <scope>NUCLEOTIDE SEQUENCE [LARGE SCALE GENOMIC DNA]</scope>
    <source>
        <strain evidence="4">Tak-1</strain>
    </source>
</reference>
<feature type="signal peptide" evidence="2">
    <location>
        <begin position="1"/>
        <end position="23"/>
    </location>
</feature>
<evidence type="ECO:0000313" key="6">
    <source>
        <dbReference type="Proteomes" id="UP000077202"/>
    </source>
</evidence>
<evidence type="ECO:0000259" key="3">
    <source>
        <dbReference type="PROSITE" id="PS50095"/>
    </source>
</evidence>
<protein>
    <recommendedName>
        <fullName evidence="3">PLAT domain-containing protein</fullName>
    </recommendedName>
</protein>
<name>A0A176VNM7_MARPO</name>
<dbReference type="PANTHER" id="PTHR31718">
    <property type="entry name" value="PLAT DOMAIN-CONTAINING PROTEIN"/>
    <property type="match status" value="1"/>
</dbReference>
<dbReference type="InterPro" id="IPR036392">
    <property type="entry name" value="PLAT/LH2_dom_sf"/>
</dbReference>
<feature type="domain" description="PLAT" evidence="3">
    <location>
        <begin position="46"/>
        <end position="164"/>
    </location>
</feature>
<sequence>MMAVAKFALLLVTLLMLTHDCQALEPSSGRLEEDEAPVVATSYELCIYTIVTETGKKTGAGTDSAISLRIMDKEGKEVYFPALDNGNNDFEKGSIDTFSLQGTCLTRFCKLILYTDYTGFFPSWFVETVSISLVIRGNESQKTWQLHQWLPKEDDATSPRFLIKDDC</sequence>
<reference evidence="5 6" key="1">
    <citation type="submission" date="2016-03" db="EMBL/GenBank/DDBJ databases">
        <title>Mechanisms controlling the formation of the plant cell surface in tip-growing cells are functionally conserved among land plants.</title>
        <authorList>
            <person name="Honkanen S."/>
            <person name="Jones V.A."/>
            <person name="Morieri G."/>
            <person name="Champion C."/>
            <person name="Hetherington A.J."/>
            <person name="Kelly S."/>
            <person name="Saint-Marcoux D."/>
            <person name="Proust H."/>
            <person name="Prescott H."/>
            <person name="Dolan L."/>
        </authorList>
    </citation>
    <scope>NUCLEOTIDE SEQUENCE [LARGE SCALE GENOMIC DNA]</scope>
    <source>
        <strain evidence="6">cv. Tak-1 and cv. Tak-2</strain>
        <tissue evidence="5">Whole gametophyte</tissue>
    </source>
</reference>
<dbReference type="PANTHER" id="PTHR31718:SF60">
    <property type="entry name" value="LIPOXYGENASE HOMOLOGY DOMAIN-CONTAINING PROTEIN 1"/>
    <property type="match status" value="1"/>
</dbReference>
<evidence type="ECO:0000313" key="7">
    <source>
        <dbReference type="Proteomes" id="UP001162541"/>
    </source>
</evidence>
<evidence type="ECO:0000313" key="4">
    <source>
        <dbReference type="EMBL" id="BBM97759.1"/>
    </source>
</evidence>
<organism evidence="5 6">
    <name type="scientific">Marchantia polymorpha subsp. ruderalis</name>
    <dbReference type="NCBI Taxonomy" id="1480154"/>
    <lineage>
        <taxon>Eukaryota</taxon>
        <taxon>Viridiplantae</taxon>
        <taxon>Streptophyta</taxon>
        <taxon>Embryophyta</taxon>
        <taxon>Marchantiophyta</taxon>
        <taxon>Marchantiopsida</taxon>
        <taxon>Marchantiidae</taxon>
        <taxon>Marchantiales</taxon>
        <taxon>Marchantiaceae</taxon>
        <taxon>Marchantia</taxon>
    </lineage>
</organism>
<accession>A0A176VNM7</accession>
<reference evidence="7" key="3">
    <citation type="journal article" date="2020" name="Curr. Biol.">
        <title>Chromatin organization in early land plants reveals an ancestral association between H3K27me3, transposons, and constitutive heterochromatin.</title>
        <authorList>
            <person name="Montgomery S.A."/>
            <person name="Tanizawa Y."/>
            <person name="Galik B."/>
            <person name="Wang N."/>
            <person name="Ito T."/>
            <person name="Mochizuki T."/>
            <person name="Akimcheva S."/>
            <person name="Bowman J.L."/>
            <person name="Cognat V."/>
            <person name="Marechal-Drouard L."/>
            <person name="Ekker H."/>
            <person name="Hong S.F."/>
            <person name="Kohchi T."/>
            <person name="Lin S.S."/>
            <person name="Liu L.D."/>
            <person name="Nakamura Y."/>
            <person name="Valeeva L.R."/>
            <person name="Shakirov E.V."/>
            <person name="Shippen D.E."/>
            <person name="Wei W.L."/>
            <person name="Yagura M."/>
            <person name="Yamaoka S."/>
            <person name="Yamato K.T."/>
            <person name="Liu C."/>
            <person name="Berger F."/>
        </authorList>
    </citation>
    <scope>NUCLEOTIDE SEQUENCE [LARGE SCALE GENOMIC DNA]</scope>
    <source>
        <strain evidence="7">Tak-1</strain>
    </source>
</reference>
<proteinExistence type="predicted"/>
<dbReference type="Pfam" id="PF06232">
    <property type="entry name" value="ATS3"/>
    <property type="match status" value="1"/>
</dbReference>
<dbReference type="EMBL" id="LVLJ01003244">
    <property type="protein sequence ID" value="OAE22257.1"/>
    <property type="molecule type" value="Genomic_DNA"/>
</dbReference>
<feature type="chain" id="PRO_5042333723" description="PLAT domain-containing protein" evidence="2">
    <location>
        <begin position="24"/>
        <end position="167"/>
    </location>
</feature>
<dbReference type="AlphaFoldDB" id="A0A176VNM7"/>
<evidence type="ECO:0000313" key="5">
    <source>
        <dbReference type="EMBL" id="OAE22257.1"/>
    </source>
</evidence>
<dbReference type="InterPro" id="IPR010417">
    <property type="entry name" value="Embryo-specific_ATS3"/>
</dbReference>
<keyword evidence="6" id="KW-1185">Reference proteome</keyword>
<dbReference type="Proteomes" id="UP001162541">
    <property type="component" value="Chromosome 1"/>
</dbReference>
<dbReference type="EMBL" id="AP019866">
    <property type="protein sequence ID" value="BBM97759.1"/>
    <property type="molecule type" value="Genomic_DNA"/>
</dbReference>
<comment type="caution">
    <text evidence="1">Lacks conserved residue(s) required for the propagation of feature annotation.</text>
</comment>
<evidence type="ECO:0000256" key="1">
    <source>
        <dbReference type="PROSITE-ProRule" id="PRU00152"/>
    </source>
</evidence>
<dbReference type="Gene3D" id="2.40.180.10">
    <property type="entry name" value="Catalase core domain"/>
    <property type="match status" value="1"/>
</dbReference>
<keyword evidence="2" id="KW-0732">Signal</keyword>
<evidence type="ECO:0000256" key="2">
    <source>
        <dbReference type="SAM" id="SignalP"/>
    </source>
</evidence>
<dbReference type="SUPFAM" id="SSF49723">
    <property type="entry name" value="Lipase/lipooxygenase domain (PLAT/LH2 domain)"/>
    <property type="match status" value="1"/>
</dbReference>
<dbReference type="InterPro" id="IPR001024">
    <property type="entry name" value="PLAT/LH2_dom"/>
</dbReference>
<dbReference type="Proteomes" id="UP000077202">
    <property type="component" value="Unassembled WGS sequence"/>
</dbReference>